<evidence type="ECO:0000313" key="2">
    <source>
        <dbReference type="Proteomes" id="UP000017127"/>
    </source>
</evidence>
<gene>
    <name evidence="1" type="ORF">M595_1254</name>
</gene>
<dbReference type="Proteomes" id="UP000017127">
    <property type="component" value="Unassembled WGS sequence"/>
</dbReference>
<protein>
    <submittedName>
        <fullName evidence="1">Uncharacterized protein</fullName>
    </submittedName>
</protein>
<proteinExistence type="predicted"/>
<keyword evidence="2" id="KW-1185">Reference proteome</keyword>
<dbReference type="EMBL" id="AUZM01000008">
    <property type="protein sequence ID" value="ERT08692.1"/>
    <property type="molecule type" value="Genomic_DNA"/>
</dbReference>
<name>U7QN34_9CYAN</name>
<dbReference type="AlphaFoldDB" id="U7QN34"/>
<sequence length="47" mass="5426">MVQLESFDEKWNVRAKNLSGHHFTTDILNCADSNFTQFPKGYEPPLV</sequence>
<accession>U7QN34</accession>
<organism evidence="1 2">
    <name type="scientific">Lyngbya aestuarii BL J</name>
    <dbReference type="NCBI Taxonomy" id="1348334"/>
    <lineage>
        <taxon>Bacteria</taxon>
        <taxon>Bacillati</taxon>
        <taxon>Cyanobacteriota</taxon>
        <taxon>Cyanophyceae</taxon>
        <taxon>Oscillatoriophycideae</taxon>
        <taxon>Oscillatoriales</taxon>
        <taxon>Microcoleaceae</taxon>
        <taxon>Lyngbya</taxon>
    </lineage>
</organism>
<reference evidence="1 2" key="1">
    <citation type="journal article" date="2013" name="Front. Microbiol.">
        <title>Comparative genomic analyses of the cyanobacterium, Lyngbya aestuarii BL J, a powerful hydrogen producer.</title>
        <authorList>
            <person name="Kothari A."/>
            <person name="Vaughn M."/>
            <person name="Garcia-Pichel F."/>
        </authorList>
    </citation>
    <scope>NUCLEOTIDE SEQUENCE [LARGE SCALE GENOMIC DNA]</scope>
    <source>
        <strain evidence="1 2">BL J</strain>
    </source>
</reference>
<comment type="caution">
    <text evidence="1">The sequence shown here is derived from an EMBL/GenBank/DDBJ whole genome shotgun (WGS) entry which is preliminary data.</text>
</comment>
<evidence type="ECO:0000313" key="1">
    <source>
        <dbReference type="EMBL" id="ERT08692.1"/>
    </source>
</evidence>